<gene>
    <name evidence="2" type="ORF">LUZ62_080138</name>
</gene>
<dbReference type="AlphaFoldDB" id="A0AAV8BUT3"/>
<dbReference type="CDD" id="cd09487">
    <property type="entry name" value="SAM_superfamily"/>
    <property type="match status" value="1"/>
</dbReference>
<dbReference type="InterPro" id="IPR001660">
    <property type="entry name" value="SAM"/>
</dbReference>
<dbReference type="Pfam" id="PF07647">
    <property type="entry name" value="SAM_2"/>
    <property type="match status" value="1"/>
</dbReference>
<dbReference type="Gene3D" id="1.10.150.50">
    <property type="entry name" value="Transcription Factor, Ets-1"/>
    <property type="match status" value="1"/>
</dbReference>
<evidence type="ECO:0000313" key="3">
    <source>
        <dbReference type="Proteomes" id="UP001140206"/>
    </source>
</evidence>
<evidence type="ECO:0000313" key="2">
    <source>
        <dbReference type="EMBL" id="KAJ4745733.1"/>
    </source>
</evidence>
<sequence length="181" mass="20851">MDWYTWLSKTNLDKSLVYDYSLLFSRNELEEEDILHFNHEFLQSMGISVAKHRLEILKLSKRYKSFRPSQPVMTRLLTALYHTKQCLVRCIKALVHREHSSAIVIAPRSPPKKSEMLKRSRKSEGIHKVVHEQPAKMIMAGPGLSSHGTSPLVLFEDRFGSGLGTVESIRWDSMFRGLKPT</sequence>
<evidence type="ECO:0000259" key="1">
    <source>
        <dbReference type="Pfam" id="PF07647"/>
    </source>
</evidence>
<dbReference type="PANTHER" id="PTHR33915:SF1">
    <property type="entry name" value="OS04G0644100 PROTEIN"/>
    <property type="match status" value="1"/>
</dbReference>
<reference evidence="2" key="1">
    <citation type="submission" date="2022-08" db="EMBL/GenBank/DDBJ databases">
        <authorList>
            <person name="Marques A."/>
        </authorList>
    </citation>
    <scope>NUCLEOTIDE SEQUENCE</scope>
    <source>
        <strain evidence="2">RhyPub2mFocal</strain>
        <tissue evidence="2">Leaves</tissue>
    </source>
</reference>
<dbReference type="InterPro" id="IPR013761">
    <property type="entry name" value="SAM/pointed_sf"/>
</dbReference>
<protein>
    <submittedName>
        <fullName evidence="2">Sterile alpha motif (SAM) domain-containing protein</fullName>
    </submittedName>
</protein>
<dbReference type="Proteomes" id="UP001140206">
    <property type="component" value="Chromosome 5"/>
</dbReference>
<feature type="domain" description="SAM" evidence="1">
    <location>
        <begin position="19"/>
        <end position="58"/>
    </location>
</feature>
<keyword evidence="3" id="KW-1185">Reference proteome</keyword>
<dbReference type="SUPFAM" id="SSF47769">
    <property type="entry name" value="SAM/Pointed domain"/>
    <property type="match status" value="1"/>
</dbReference>
<dbReference type="EMBL" id="JAMFTS010000005">
    <property type="protein sequence ID" value="KAJ4745733.1"/>
    <property type="molecule type" value="Genomic_DNA"/>
</dbReference>
<accession>A0AAV8BUT3</accession>
<organism evidence="2 3">
    <name type="scientific">Rhynchospora pubera</name>
    <dbReference type="NCBI Taxonomy" id="906938"/>
    <lineage>
        <taxon>Eukaryota</taxon>
        <taxon>Viridiplantae</taxon>
        <taxon>Streptophyta</taxon>
        <taxon>Embryophyta</taxon>
        <taxon>Tracheophyta</taxon>
        <taxon>Spermatophyta</taxon>
        <taxon>Magnoliopsida</taxon>
        <taxon>Liliopsida</taxon>
        <taxon>Poales</taxon>
        <taxon>Cyperaceae</taxon>
        <taxon>Cyperoideae</taxon>
        <taxon>Rhynchosporeae</taxon>
        <taxon>Rhynchospora</taxon>
    </lineage>
</organism>
<proteinExistence type="predicted"/>
<comment type="caution">
    <text evidence="2">The sequence shown here is derived from an EMBL/GenBank/DDBJ whole genome shotgun (WGS) entry which is preliminary data.</text>
</comment>
<dbReference type="PANTHER" id="PTHR33915">
    <property type="entry name" value="OSJNBA0033G05.11 PROTEIN"/>
    <property type="match status" value="1"/>
</dbReference>
<name>A0AAV8BUT3_9POAL</name>